<reference evidence="6" key="2">
    <citation type="submission" date="2019-10" db="EMBL/GenBank/DDBJ databases">
        <authorList>
            <consortium name="NCBI Genome Project"/>
        </authorList>
    </citation>
    <scope>NUCLEOTIDE SEQUENCE</scope>
    <source>
        <strain evidence="6">NI907</strain>
    </source>
</reference>
<dbReference type="InterPro" id="IPR036686">
    <property type="entry name" value="Class_II_Hydrophobin_sf"/>
</dbReference>
<dbReference type="InterPro" id="IPR010636">
    <property type="entry name" value="Class_II_hydrophobin"/>
</dbReference>
<dbReference type="KEGG" id="pgri:PgNI_05132"/>
<keyword evidence="4" id="KW-0732">Signal</keyword>
<dbReference type="GeneID" id="41960079"/>
<keyword evidence="3" id="KW-1015">Disulfide bond</keyword>
<evidence type="ECO:0000256" key="1">
    <source>
        <dbReference type="ARBA" id="ARBA00004196"/>
    </source>
</evidence>
<evidence type="ECO:0000256" key="3">
    <source>
        <dbReference type="ARBA" id="ARBA00023157"/>
    </source>
</evidence>
<protein>
    <recommendedName>
        <fullName evidence="7">Hydrophobin</fullName>
    </recommendedName>
</protein>
<gene>
    <name evidence="6" type="ORF">PgNI_05132</name>
</gene>
<evidence type="ECO:0008006" key="7">
    <source>
        <dbReference type="Google" id="ProtNLM"/>
    </source>
</evidence>
<dbReference type="GO" id="GO:0005576">
    <property type="term" value="C:extracellular region"/>
    <property type="evidence" value="ECO:0007669"/>
    <property type="project" value="InterPro"/>
</dbReference>
<sequence length="110" mass="11470">MQIKTLVIALFAGIAMTLPTDPPKNGGGGGKYNACQGNGGLYSSAQCCATDILGVANLDCAPNLFQLRPAALLPSVPRRVSVLAAVCSLSLAKLFYVRDLSAPNWVVVYT</sequence>
<comment type="similarity">
    <text evidence="2">Belongs to the cerato-ulmin hydrophobin family.</text>
</comment>
<dbReference type="Pfam" id="PF06766">
    <property type="entry name" value="Hydrophobin_2"/>
    <property type="match status" value="1"/>
</dbReference>
<feature type="signal peptide" evidence="4">
    <location>
        <begin position="1"/>
        <end position="17"/>
    </location>
</feature>
<dbReference type="Gene3D" id="3.20.120.10">
    <property type="entry name" value="Hydrophobin"/>
    <property type="match status" value="1"/>
</dbReference>
<keyword evidence="5" id="KW-1185">Reference proteome</keyword>
<organism evidence="5 6">
    <name type="scientific">Pyricularia grisea</name>
    <name type="common">Crabgrass-specific blast fungus</name>
    <name type="synonym">Magnaporthe grisea</name>
    <dbReference type="NCBI Taxonomy" id="148305"/>
    <lineage>
        <taxon>Eukaryota</taxon>
        <taxon>Fungi</taxon>
        <taxon>Dikarya</taxon>
        <taxon>Ascomycota</taxon>
        <taxon>Pezizomycotina</taxon>
        <taxon>Sordariomycetes</taxon>
        <taxon>Sordariomycetidae</taxon>
        <taxon>Magnaporthales</taxon>
        <taxon>Pyriculariaceae</taxon>
        <taxon>Pyricularia</taxon>
    </lineage>
</organism>
<evidence type="ECO:0000313" key="5">
    <source>
        <dbReference type="Proteomes" id="UP000515153"/>
    </source>
</evidence>
<feature type="chain" id="PRO_5027962763" description="Hydrophobin" evidence="4">
    <location>
        <begin position="18"/>
        <end position="110"/>
    </location>
</feature>
<reference evidence="6" key="3">
    <citation type="submission" date="2025-08" db="UniProtKB">
        <authorList>
            <consortium name="RefSeq"/>
        </authorList>
    </citation>
    <scope>IDENTIFICATION</scope>
    <source>
        <strain evidence="6">NI907</strain>
    </source>
</reference>
<dbReference type="SUPFAM" id="SSF101751">
    <property type="entry name" value="Hydrophobin II, HfbII"/>
    <property type="match status" value="1"/>
</dbReference>
<evidence type="ECO:0000256" key="2">
    <source>
        <dbReference type="ARBA" id="ARBA00009576"/>
    </source>
</evidence>
<reference evidence="5 6" key="1">
    <citation type="journal article" date="2019" name="Mol. Biol. Evol.">
        <title>Blast fungal genomes show frequent chromosomal changes, gene gains and losses, and effector gene turnover.</title>
        <authorList>
            <person name="Gomez Luciano L.B."/>
            <person name="Jason Tsai I."/>
            <person name="Chuma I."/>
            <person name="Tosa Y."/>
            <person name="Chen Y.H."/>
            <person name="Li J.Y."/>
            <person name="Li M.Y."/>
            <person name="Jade Lu M.Y."/>
            <person name="Nakayashiki H."/>
            <person name="Li W.H."/>
        </authorList>
    </citation>
    <scope>NUCLEOTIDE SEQUENCE [LARGE SCALE GENOMIC DNA]</scope>
    <source>
        <strain evidence="5 6">NI907</strain>
    </source>
</reference>
<evidence type="ECO:0000256" key="4">
    <source>
        <dbReference type="SAM" id="SignalP"/>
    </source>
</evidence>
<proteinExistence type="inferred from homology"/>
<dbReference type="RefSeq" id="XP_030983144.1">
    <property type="nucleotide sequence ID" value="XM_031125170.1"/>
</dbReference>
<accession>A0A6P8B813</accession>
<comment type="subcellular location">
    <subcellularLocation>
        <location evidence="1">Cell envelope</location>
    </subcellularLocation>
</comment>
<name>A0A6P8B813_PYRGI</name>
<evidence type="ECO:0000313" key="6">
    <source>
        <dbReference type="RefSeq" id="XP_030983144.1"/>
    </source>
</evidence>
<dbReference type="Proteomes" id="UP000515153">
    <property type="component" value="Chromosome I"/>
</dbReference>
<dbReference type="AlphaFoldDB" id="A0A6P8B813"/>